<keyword evidence="4" id="KW-1185">Reference proteome</keyword>
<organism evidence="3 4">
    <name type="scientific">[Candida] anglica</name>
    <dbReference type="NCBI Taxonomy" id="148631"/>
    <lineage>
        <taxon>Eukaryota</taxon>
        <taxon>Fungi</taxon>
        <taxon>Dikarya</taxon>
        <taxon>Ascomycota</taxon>
        <taxon>Saccharomycotina</taxon>
        <taxon>Pichiomycetes</taxon>
        <taxon>Debaryomycetaceae</taxon>
        <taxon>Kurtzmaniella</taxon>
    </lineage>
</organism>
<feature type="region of interest" description="Disordered" evidence="1">
    <location>
        <begin position="1194"/>
        <end position="1223"/>
    </location>
</feature>
<evidence type="ECO:0000313" key="4">
    <source>
        <dbReference type="Proteomes" id="UP001497600"/>
    </source>
</evidence>
<dbReference type="SMART" id="SM00222">
    <property type="entry name" value="Sec7"/>
    <property type="match status" value="1"/>
</dbReference>
<feature type="region of interest" description="Disordered" evidence="1">
    <location>
        <begin position="1"/>
        <end position="56"/>
    </location>
</feature>
<feature type="compositionally biased region" description="Low complexity" evidence="1">
    <location>
        <begin position="1"/>
        <end position="10"/>
    </location>
</feature>
<feature type="compositionally biased region" description="Low complexity" evidence="1">
    <location>
        <begin position="1617"/>
        <end position="1646"/>
    </location>
</feature>
<name>A0ABP0EID6_9ASCO</name>
<dbReference type="Pfam" id="PF01369">
    <property type="entry name" value="Sec7"/>
    <property type="match status" value="1"/>
</dbReference>
<feature type="region of interest" description="Disordered" evidence="1">
    <location>
        <begin position="1608"/>
        <end position="1652"/>
    </location>
</feature>
<dbReference type="Pfam" id="PF12783">
    <property type="entry name" value="Sec7-like_HUS"/>
    <property type="match status" value="1"/>
</dbReference>
<dbReference type="PANTHER" id="PTHR10663:SF388">
    <property type="entry name" value="GOLGI-SPECIFIC BREFELDIN A-RESISTANCE GUANINE NUCLEOTIDE EXCHANGE FACTOR 1"/>
    <property type="match status" value="1"/>
</dbReference>
<feature type="region of interest" description="Disordered" evidence="1">
    <location>
        <begin position="786"/>
        <end position="822"/>
    </location>
</feature>
<feature type="region of interest" description="Disordered" evidence="1">
    <location>
        <begin position="123"/>
        <end position="171"/>
    </location>
</feature>
<dbReference type="InterPro" id="IPR000904">
    <property type="entry name" value="Sec7_dom"/>
</dbReference>
<gene>
    <name evidence="3" type="primary">GEA2</name>
    <name evidence="3" type="ORF">CAAN4_G15566</name>
</gene>
<dbReference type="Gene3D" id="1.10.1000.11">
    <property type="entry name" value="Arf Nucleotide-binding Site Opener,domain 2"/>
    <property type="match status" value="1"/>
</dbReference>
<feature type="compositionally biased region" description="Low complexity" evidence="1">
    <location>
        <begin position="1212"/>
        <end position="1223"/>
    </location>
</feature>
<dbReference type="Proteomes" id="UP001497600">
    <property type="component" value="Chromosome G"/>
</dbReference>
<dbReference type="InterPro" id="IPR016024">
    <property type="entry name" value="ARM-type_fold"/>
</dbReference>
<feature type="compositionally biased region" description="Low complexity" evidence="1">
    <location>
        <begin position="518"/>
        <end position="540"/>
    </location>
</feature>
<dbReference type="PROSITE" id="PS50190">
    <property type="entry name" value="SEC7"/>
    <property type="match status" value="1"/>
</dbReference>
<feature type="region of interest" description="Disordered" evidence="1">
    <location>
        <begin position="516"/>
        <end position="540"/>
    </location>
</feature>
<evidence type="ECO:0000259" key="2">
    <source>
        <dbReference type="PROSITE" id="PS50190"/>
    </source>
</evidence>
<sequence length="1652" mass="182104">MMRLSGTPTPSATPGPEPPAEPRQQGQTQPRQSKVKSSLPTHSHGHGHGHGYSQYSHRRVAVDPVTLVINECMIISSAMRKSSRWSQSGVAAILGAGQLFGDVEDDMHGLVGGKARTVAHGLSVHSSVGGGGGSGSAGNPSSSSPGGGSSTTTATTTTSTNSTSTSTSNDSPLLSSFFRLRAILTETPNLHEIDSLTLLQPFLLVIKSSSTSGHITQLALSSIHKFLQYQLVTLESCNVQQAVVQIMSSLTHCRFEAGDQNSDDAVLLKVLRLLEVVMESDLSNLLPDEVISEVVQTFLRLACNKKRSEVLRKAAEMSMSLVCWRVFNQLETIAGEVDHHGDQSTVVMESIGTIGTLGEEPLGGVTNEEHRVSEEGGQLAGSNQLDDLTSPLADDGSFGIHSINEFLAILISMISPTNQYQHMESTRVFALSLLNGAIEICGGELPKHPALLRLVSDNACKHILQIMSTSDSPPLLQASLQLFTTITIVLGDHMKSQIELSLTLLFKSVVPKKKEQGSTTTTTPISSTAAASRGGDSSSSITRSALSKEMIIESLSLLWTRSPMFFTQLFMTYDCDFEKSDLAVELLEGLCELSLPESAGETSDNVPPICLEAILGYVGGVNERIREKNRNKNSSEIESNIKSSTTSFKSSTKGSLVDKSQKMAFISCTTFFNTSPKLGVQELYKKGFVSNPSDIDELARFIFSKSTRLNKKVLGEYLAKPSNIDLLKKFIHLFEFEGLRVDEALRILLKSFRLPGESQQIERVVEIFAERYEECQKSTSVKEISNGDSIKISEKDSENSKNSESSDSSDKDSATSNDELEEVHPDKDATFILSYSIIMLNTDQHNPQVQKRMDLESYRRNLRGIYYGKDFPEWYLSKIYYSIRDREIIMPEEHHGTEKWFDDVWNNMISSEVEEEKESRDIQSELDLDLILSFDKVLFKEIVHTIISTLIKVFQEASDDHIITRLMSSVDKCATICMHFGLDESIDDLLTALTLQTSLTENHNVQKLTSSSSPENIRDEIPITQIHIDQKDEVITVSGVAVWFGHDFKAQISAVVLFRLMKKTQYHVSNSVAWKNIVKIIMTLFENCLIDPNLFVDFQTKLKLGPLPKVKPRYVINRSKPLKDSGLLSTFSSFLKGYSDVTPEPTDQEVESTLSTIDCVRSINIPEVFESLARNGGGNLEIFMELLLEQVEEEQEEEEVKKEPTGDTVGKSDSVNSSNNSSSNTSATSLFVFEACVCFSLILGNGQLISKLLTKLSRPSSSPLSKRSSIRISTYKLLLLKEAETLEESLPILEKTLDDLNEIHADTLIKLGGGLCPTLISLANDGWSQSHVLSMDSFWKILRILATQPENSKEIVTLASMVIDTHSEKITPSVYLTFLGLLDEISSLGAMGSHEQQSKNDLKTGVTSSSLIADSKTSISLTTSLTRISTRQEYLKEKDLTYSQFQALAHQCFNPCREVRQYAASCLQSAILADDPHGILTTSGVFEFVLFPLLSELGKEEVLATDPTGFAPTQVETLSLASKVFLHSHGKLPQDDIDSIWLGILDHMVNFQHNGDVNYSKLFKETGSEMLKNMILVLQSNNVLVRDKKEVWEETWARVEVLDSELLTLRDQDEPEPTTTDEQSQTSETPEVSTSTNAAVTATSEEPAGSAE</sequence>
<evidence type="ECO:0000313" key="3">
    <source>
        <dbReference type="EMBL" id="CAK7918934.1"/>
    </source>
</evidence>
<dbReference type="EMBL" id="OZ004259">
    <property type="protein sequence ID" value="CAK7918934.1"/>
    <property type="molecule type" value="Genomic_DNA"/>
</dbReference>
<proteinExistence type="predicted"/>
<accession>A0ABP0EID6</accession>
<feature type="domain" description="SEC7" evidence="2">
    <location>
        <begin position="659"/>
        <end position="886"/>
    </location>
</feature>
<feature type="compositionally biased region" description="Polar residues" evidence="1">
    <location>
        <begin position="24"/>
        <end position="41"/>
    </location>
</feature>
<feature type="compositionally biased region" description="Pro residues" evidence="1">
    <location>
        <begin position="11"/>
        <end position="21"/>
    </location>
</feature>
<reference evidence="3 4" key="1">
    <citation type="submission" date="2024-01" db="EMBL/GenBank/DDBJ databases">
        <authorList>
            <consortium name="Genoscope - CEA"/>
            <person name="William W."/>
        </authorList>
    </citation>
    <scope>NUCLEOTIDE SEQUENCE [LARGE SCALE GENOMIC DNA]</scope>
    <source>
        <strain evidence="3 4">29B2s-10</strain>
    </source>
</reference>
<dbReference type="PANTHER" id="PTHR10663">
    <property type="entry name" value="GUANYL-NUCLEOTIDE EXCHANGE FACTOR"/>
    <property type="match status" value="1"/>
</dbReference>
<dbReference type="InterPro" id="IPR023394">
    <property type="entry name" value="Sec7_C_sf"/>
</dbReference>
<dbReference type="SUPFAM" id="SSF48425">
    <property type="entry name" value="Sec7 domain"/>
    <property type="match status" value="1"/>
</dbReference>
<dbReference type="CDD" id="cd00171">
    <property type="entry name" value="Sec7"/>
    <property type="match status" value="1"/>
</dbReference>
<dbReference type="InterPro" id="IPR035999">
    <property type="entry name" value="Sec7_dom_sf"/>
</dbReference>
<feature type="compositionally biased region" description="Low complexity" evidence="1">
    <location>
        <begin position="137"/>
        <end position="171"/>
    </location>
</feature>
<dbReference type="InterPro" id="IPR032691">
    <property type="entry name" value="Mon2/Sec7/BIG1-like_HUS"/>
</dbReference>
<evidence type="ECO:0000256" key="1">
    <source>
        <dbReference type="SAM" id="MobiDB-lite"/>
    </source>
</evidence>
<dbReference type="SUPFAM" id="SSF48371">
    <property type="entry name" value="ARM repeat"/>
    <property type="match status" value="1"/>
</dbReference>
<dbReference type="Gene3D" id="1.10.220.20">
    <property type="match status" value="1"/>
</dbReference>
<protein>
    <submittedName>
        <fullName evidence="3">ARF guanine-nucleotide exchange factor 2</fullName>
    </submittedName>
</protein>
<dbReference type="InterPro" id="IPR056604">
    <property type="entry name" value="GBF1-like_TPR"/>
</dbReference>
<dbReference type="Pfam" id="PF23325">
    <property type="entry name" value="TPR_28"/>
    <property type="match status" value="1"/>
</dbReference>
<feature type="compositionally biased region" description="Basic and acidic residues" evidence="1">
    <location>
        <begin position="791"/>
        <end position="801"/>
    </location>
</feature>